<name>A0A644Z3B7_9ZZZZ</name>
<evidence type="ECO:0000313" key="1">
    <source>
        <dbReference type="EMBL" id="MPM35380.1"/>
    </source>
</evidence>
<comment type="caution">
    <text evidence="1">The sequence shown here is derived from an EMBL/GenBank/DDBJ whole genome shotgun (WGS) entry which is preliminary data.</text>
</comment>
<gene>
    <name evidence="1" type="ORF">SDC9_81971</name>
</gene>
<dbReference type="NCBIfam" id="NF047593">
    <property type="entry name" value="IS66_ISAeme5_TnpA"/>
    <property type="match status" value="1"/>
</dbReference>
<evidence type="ECO:0008006" key="2">
    <source>
        <dbReference type="Google" id="ProtNLM"/>
    </source>
</evidence>
<dbReference type="EMBL" id="VSSQ01007267">
    <property type="protein sequence ID" value="MPM35380.1"/>
    <property type="molecule type" value="Genomic_DNA"/>
</dbReference>
<accession>A0A644Z3B7</accession>
<reference evidence="1" key="1">
    <citation type="submission" date="2019-08" db="EMBL/GenBank/DDBJ databases">
        <authorList>
            <person name="Kucharzyk K."/>
            <person name="Murdoch R.W."/>
            <person name="Higgins S."/>
            <person name="Loffler F."/>
        </authorList>
    </citation>
    <scope>NUCLEOTIDE SEQUENCE</scope>
</reference>
<organism evidence="1">
    <name type="scientific">bioreactor metagenome</name>
    <dbReference type="NCBI Taxonomy" id="1076179"/>
    <lineage>
        <taxon>unclassified sequences</taxon>
        <taxon>metagenomes</taxon>
        <taxon>ecological metagenomes</taxon>
    </lineage>
</organism>
<protein>
    <recommendedName>
        <fullName evidence="2">IS66 family insertion sequence element accessory protein TnpB</fullName>
    </recommendedName>
</protein>
<proteinExistence type="predicted"/>
<sequence>MNYKENRELWVTRVASFRESGMNQSQWCKANEIKLSALGYWLRKLNPRDDSDTEAGIFEFASLKVPDTCSAKSIILEVGAVKIHLNTDFDEKLLLKTIRTLQQL</sequence>
<dbReference type="AlphaFoldDB" id="A0A644Z3B7"/>